<name>A0A562ZH43_9BURK</name>
<dbReference type="Proteomes" id="UP000318199">
    <property type="component" value="Unassembled WGS sequence"/>
</dbReference>
<protein>
    <submittedName>
        <fullName evidence="2">Uncharacterized protein</fullName>
    </submittedName>
</protein>
<dbReference type="RefSeq" id="WP_145896530.1">
    <property type="nucleotide sequence ID" value="NZ_VOBQ01000024.1"/>
</dbReference>
<evidence type="ECO:0000256" key="1">
    <source>
        <dbReference type="SAM" id="SignalP"/>
    </source>
</evidence>
<feature type="chain" id="PRO_5021819638" evidence="1">
    <location>
        <begin position="43"/>
        <end position="239"/>
    </location>
</feature>
<reference evidence="2 3" key="1">
    <citation type="submission" date="2019-07" db="EMBL/GenBank/DDBJ databases">
        <title>Caenimonas sedimenti sp. nov., isolated from activated sludge.</title>
        <authorList>
            <person name="Xu J."/>
        </authorList>
    </citation>
    <scope>NUCLEOTIDE SEQUENCE [LARGE SCALE GENOMIC DNA]</scope>
    <source>
        <strain evidence="2 3">HX-9-20</strain>
    </source>
</reference>
<comment type="caution">
    <text evidence="2">The sequence shown here is derived from an EMBL/GenBank/DDBJ whole genome shotgun (WGS) entry which is preliminary data.</text>
</comment>
<dbReference type="AlphaFoldDB" id="A0A562ZH43"/>
<dbReference type="OrthoDB" id="8897400at2"/>
<keyword evidence="3" id="KW-1185">Reference proteome</keyword>
<sequence>MGQHSAGRISGVGVPLALCYRSRMWWCKLTAILFLLPLASGAQPSNQETDLAAILKGTLYVAPHRETADGQLKACGLEFAAVGTDHSTKLGGMVRVVGSFYLRPHEKVGLAYMLKLGVVDGLPPGTRTAPANAFVRAPDANSSPTKPIRGPADRPEFALFVGEALDEAILAVLRSITEGKTFVVGFNRAPGQQDVQLPIDLTVVNSKMDGARIVRERSDSAVQQFASCNSDLMKTITIR</sequence>
<proteinExistence type="predicted"/>
<accession>A0A562ZH43</accession>
<evidence type="ECO:0000313" key="3">
    <source>
        <dbReference type="Proteomes" id="UP000318199"/>
    </source>
</evidence>
<organism evidence="2 3">
    <name type="scientific">Caenimonas sedimenti</name>
    <dbReference type="NCBI Taxonomy" id="2596921"/>
    <lineage>
        <taxon>Bacteria</taxon>
        <taxon>Pseudomonadati</taxon>
        <taxon>Pseudomonadota</taxon>
        <taxon>Betaproteobacteria</taxon>
        <taxon>Burkholderiales</taxon>
        <taxon>Comamonadaceae</taxon>
        <taxon>Caenimonas</taxon>
    </lineage>
</organism>
<feature type="signal peptide" evidence="1">
    <location>
        <begin position="1"/>
        <end position="42"/>
    </location>
</feature>
<dbReference type="EMBL" id="VOBQ01000024">
    <property type="protein sequence ID" value="TWO67024.1"/>
    <property type="molecule type" value="Genomic_DNA"/>
</dbReference>
<keyword evidence="1" id="KW-0732">Signal</keyword>
<evidence type="ECO:0000313" key="2">
    <source>
        <dbReference type="EMBL" id="TWO67024.1"/>
    </source>
</evidence>
<gene>
    <name evidence="2" type="ORF">FN976_26185</name>
</gene>